<dbReference type="Gene3D" id="3.30.200.20">
    <property type="entry name" value="Phosphorylase Kinase, domain 1"/>
    <property type="match status" value="2"/>
</dbReference>
<feature type="coiled-coil region" evidence="10">
    <location>
        <begin position="200"/>
        <end position="227"/>
    </location>
</feature>
<dbReference type="GO" id="GO:0004674">
    <property type="term" value="F:protein serine/threonine kinase activity"/>
    <property type="evidence" value="ECO:0007669"/>
    <property type="project" value="UniProtKB-KW"/>
</dbReference>
<keyword evidence="4" id="KW-0547">Nucleotide-binding</keyword>
<feature type="domain" description="Protein kinase" evidence="12">
    <location>
        <begin position="397"/>
        <end position="736"/>
    </location>
</feature>
<evidence type="ECO:0000256" key="11">
    <source>
        <dbReference type="SAM" id="MobiDB-lite"/>
    </source>
</evidence>
<dbReference type="PROSITE" id="PS50110">
    <property type="entry name" value="RESPONSE_REGULATORY"/>
    <property type="match status" value="1"/>
</dbReference>
<evidence type="ECO:0000313" key="15">
    <source>
        <dbReference type="EMBL" id="EPZ34469.1"/>
    </source>
</evidence>
<keyword evidence="3" id="KW-0808">Transferase</keyword>
<evidence type="ECO:0000256" key="2">
    <source>
        <dbReference type="ARBA" id="ARBA00022527"/>
    </source>
</evidence>
<feature type="domain" description="Response regulatory" evidence="13">
    <location>
        <begin position="857"/>
        <end position="969"/>
    </location>
</feature>
<keyword evidence="6" id="KW-0067">ATP-binding</keyword>
<keyword evidence="5 15" id="KW-0418">Kinase</keyword>
<keyword evidence="10" id="KW-0175">Coiled coil</keyword>
<dbReference type="SUPFAM" id="SSF52172">
    <property type="entry name" value="CheY-like"/>
    <property type="match status" value="1"/>
</dbReference>
<sequence>MSLSVNRISEKKNEFLNCAPLDLPKKNLALLTPLDDVMDSFKIVVNDEEFSVDHDSSSSEHLQIYFFIETTIKGTITACSGSFYEFTGLVKHEVQGKTLEHFIDQDEKSFLNAAINHVNSDLRIEIAFHIRNSNGLFSEVNLQSSKVEIRNNSLDKQTEGSFIYWIGICTQKDLKKPESDDNTILCRICEMKHSTYCTELHSVQNEIQKMNDLITAIKQEIQAQVENWKDDDSLKHKLQICHEVINVADQALLWSVEPTFSQSTMGSAAVSFESIASSKSLLIRNDGHLLSLVPTINIEEDTAESPLGQSDLAGWKMPGNSEDLGEEIYLLGLELEALLEDKLKLLKVAKLSMKELSRVTYTLPKLQAMESLNTRDTPNESNLLPVTQPLPPSIKDFEIVKPISRGAYGKVYLAKKKVTGEYFAIKVIRKHDVLSKNQFASLQSEQLILTQLDSPYVVKMYYSFQTKNNLYFVLEYLNGGDCASLIKAIGRLPDDWARKYTAQIVLGLESLHKNDIIHRDLKPENLLIDSLGHIRLSDFGLSKMSNWQVDSLKYVEEESLDSSDSRLQIQPELRGADSIMEMDKRLNMTSRRLSEISILNRSGVFKSRSNSFVSSSNSSRSSSSSAKESSASQTDRAVGTPDYMAVEVLNGEEHSKALDWWSMGVILYEFIYGIPPFHGNTTKQIFENIKNGKIEFPEDEDVSQDAIDLISRLLDPNPKSRLGGNGVEEVKRHPYFQEIDWQHLYDEEGVFQPHVENDTDTTYFDDRGANNLDEVQVDIGNSPDADVSEESWIPAFTYKNLNLLGKANNEAIKELRKFSQPKLSLSTTFEAFKSPRASREFTTIETKSFLSRLKRFECLVVDSNPISVRILETLLGRLNCTCLNAIDGIDALRILLDKKFDIVFINIELPRLNGDQVARLIKSTRNINREVPILATTAYGVASDVEYFDSFLMKPLTKEKIEDELSRFLD</sequence>
<comment type="catalytic activity">
    <reaction evidence="7">
        <text>L-threonyl-[protein] + ATP = O-phospho-L-threonyl-[protein] + ADP + H(+)</text>
        <dbReference type="Rhea" id="RHEA:46608"/>
        <dbReference type="Rhea" id="RHEA-COMP:11060"/>
        <dbReference type="Rhea" id="RHEA-COMP:11605"/>
        <dbReference type="ChEBI" id="CHEBI:15378"/>
        <dbReference type="ChEBI" id="CHEBI:30013"/>
        <dbReference type="ChEBI" id="CHEBI:30616"/>
        <dbReference type="ChEBI" id="CHEBI:61977"/>
        <dbReference type="ChEBI" id="CHEBI:456216"/>
        <dbReference type="EC" id="2.7.11.1"/>
    </reaction>
</comment>
<dbReference type="PROSITE" id="PS51285">
    <property type="entry name" value="AGC_KINASE_CTER"/>
    <property type="match status" value="1"/>
</dbReference>
<dbReference type="SMART" id="SM00133">
    <property type="entry name" value="S_TK_X"/>
    <property type="match status" value="1"/>
</dbReference>
<dbReference type="InterPro" id="IPR035965">
    <property type="entry name" value="PAS-like_dom_sf"/>
</dbReference>
<gene>
    <name evidence="15" type="ORF">O9G_002042</name>
</gene>
<dbReference type="PANTHER" id="PTHR24356:SF1">
    <property type="entry name" value="SERINE_THREONINE-PROTEIN KINASE GREATWALL"/>
    <property type="match status" value="1"/>
</dbReference>
<evidence type="ECO:0000256" key="6">
    <source>
        <dbReference type="ARBA" id="ARBA00022840"/>
    </source>
</evidence>
<comment type="caution">
    <text evidence="9">Lacks conserved residue(s) required for the propagation of feature annotation.</text>
</comment>
<dbReference type="EC" id="2.7.11.1" evidence="1"/>
<dbReference type="Proteomes" id="UP000030755">
    <property type="component" value="Unassembled WGS sequence"/>
</dbReference>
<evidence type="ECO:0000256" key="9">
    <source>
        <dbReference type="PROSITE-ProRule" id="PRU00169"/>
    </source>
</evidence>
<evidence type="ECO:0000313" key="16">
    <source>
        <dbReference type="Proteomes" id="UP000030755"/>
    </source>
</evidence>
<evidence type="ECO:0000256" key="3">
    <source>
        <dbReference type="ARBA" id="ARBA00022679"/>
    </source>
</evidence>
<evidence type="ECO:0000256" key="8">
    <source>
        <dbReference type="ARBA" id="ARBA00048679"/>
    </source>
</evidence>
<dbReference type="EMBL" id="KE560949">
    <property type="protein sequence ID" value="EPZ34469.1"/>
    <property type="molecule type" value="Genomic_DNA"/>
</dbReference>
<comment type="catalytic activity">
    <reaction evidence="8">
        <text>L-seryl-[protein] + ATP = O-phospho-L-seryl-[protein] + ADP + H(+)</text>
        <dbReference type="Rhea" id="RHEA:17989"/>
        <dbReference type="Rhea" id="RHEA-COMP:9863"/>
        <dbReference type="Rhea" id="RHEA-COMP:11604"/>
        <dbReference type="ChEBI" id="CHEBI:15378"/>
        <dbReference type="ChEBI" id="CHEBI:29999"/>
        <dbReference type="ChEBI" id="CHEBI:30616"/>
        <dbReference type="ChEBI" id="CHEBI:83421"/>
        <dbReference type="ChEBI" id="CHEBI:456216"/>
        <dbReference type="EC" id="2.7.11.1"/>
    </reaction>
</comment>
<dbReference type="SUPFAM" id="SSF55785">
    <property type="entry name" value="PYP-like sensor domain (PAS domain)"/>
    <property type="match status" value="1"/>
</dbReference>
<dbReference type="AlphaFoldDB" id="A0A075B0I5"/>
<dbReference type="Gene3D" id="1.10.510.10">
    <property type="entry name" value="Transferase(Phosphotransferase) domain 1"/>
    <property type="match status" value="2"/>
</dbReference>
<feature type="domain" description="AGC-kinase C-terminal" evidence="14">
    <location>
        <begin position="737"/>
        <end position="808"/>
    </location>
</feature>
<dbReference type="InterPro" id="IPR000961">
    <property type="entry name" value="AGC-kinase_C"/>
</dbReference>
<evidence type="ECO:0000256" key="7">
    <source>
        <dbReference type="ARBA" id="ARBA00047899"/>
    </source>
</evidence>
<feature type="compositionally biased region" description="Low complexity" evidence="11">
    <location>
        <begin position="608"/>
        <end position="632"/>
    </location>
</feature>
<evidence type="ECO:0000256" key="1">
    <source>
        <dbReference type="ARBA" id="ARBA00012513"/>
    </source>
</evidence>
<evidence type="ECO:0000259" key="14">
    <source>
        <dbReference type="PROSITE" id="PS51285"/>
    </source>
</evidence>
<keyword evidence="16" id="KW-1185">Reference proteome</keyword>
<evidence type="ECO:0000256" key="4">
    <source>
        <dbReference type="ARBA" id="ARBA00022741"/>
    </source>
</evidence>
<dbReference type="GO" id="GO:0005524">
    <property type="term" value="F:ATP binding"/>
    <property type="evidence" value="ECO:0007669"/>
    <property type="project" value="UniProtKB-KW"/>
</dbReference>
<dbReference type="HOGENOM" id="CLU_305684_0_0_1"/>
<dbReference type="FunFam" id="3.30.200.20:FF:000042">
    <property type="entry name" value="Aurora kinase A"/>
    <property type="match status" value="1"/>
</dbReference>
<dbReference type="PROSITE" id="PS00108">
    <property type="entry name" value="PROTEIN_KINASE_ST"/>
    <property type="match status" value="1"/>
</dbReference>
<dbReference type="CDD" id="cd05579">
    <property type="entry name" value="STKc_MAST_like"/>
    <property type="match status" value="1"/>
</dbReference>
<dbReference type="SMART" id="SM00448">
    <property type="entry name" value="REC"/>
    <property type="match status" value="1"/>
</dbReference>
<dbReference type="InterPro" id="IPR008271">
    <property type="entry name" value="Ser/Thr_kinase_AS"/>
</dbReference>
<dbReference type="GO" id="GO:0005634">
    <property type="term" value="C:nucleus"/>
    <property type="evidence" value="ECO:0007669"/>
    <property type="project" value="TreeGrafter"/>
</dbReference>
<evidence type="ECO:0000256" key="5">
    <source>
        <dbReference type="ARBA" id="ARBA00022777"/>
    </source>
</evidence>
<dbReference type="InterPro" id="IPR001789">
    <property type="entry name" value="Sig_transdc_resp-reg_receiver"/>
</dbReference>
<dbReference type="SMART" id="SM00220">
    <property type="entry name" value="S_TKc"/>
    <property type="match status" value="1"/>
</dbReference>
<name>A0A075B0I5_ROZAC</name>
<dbReference type="GO" id="GO:0000160">
    <property type="term" value="P:phosphorelay signal transduction system"/>
    <property type="evidence" value="ECO:0007669"/>
    <property type="project" value="InterPro"/>
</dbReference>
<organism evidence="15 16">
    <name type="scientific">Rozella allomycis (strain CSF55)</name>
    <dbReference type="NCBI Taxonomy" id="988480"/>
    <lineage>
        <taxon>Eukaryota</taxon>
        <taxon>Fungi</taxon>
        <taxon>Fungi incertae sedis</taxon>
        <taxon>Cryptomycota</taxon>
        <taxon>Cryptomycota incertae sedis</taxon>
        <taxon>Rozella</taxon>
    </lineage>
</organism>
<dbReference type="InterPro" id="IPR000719">
    <property type="entry name" value="Prot_kinase_dom"/>
</dbReference>
<evidence type="ECO:0000256" key="10">
    <source>
        <dbReference type="SAM" id="Coils"/>
    </source>
</evidence>
<dbReference type="PANTHER" id="PTHR24356">
    <property type="entry name" value="SERINE/THREONINE-PROTEIN KINASE"/>
    <property type="match status" value="1"/>
</dbReference>
<protein>
    <recommendedName>
        <fullName evidence="1">non-specific serine/threonine protein kinase</fullName>
        <ecNumber evidence="1">2.7.11.1</ecNumber>
    </recommendedName>
</protein>
<accession>A0A075B0I5</accession>
<proteinExistence type="predicted"/>
<feature type="region of interest" description="Disordered" evidence="11">
    <location>
        <begin position="608"/>
        <end position="637"/>
    </location>
</feature>
<dbReference type="Pfam" id="PF00072">
    <property type="entry name" value="Response_reg"/>
    <property type="match status" value="1"/>
</dbReference>
<dbReference type="STRING" id="988480.A0A075B0I5"/>
<dbReference type="InterPro" id="IPR011009">
    <property type="entry name" value="Kinase-like_dom_sf"/>
</dbReference>
<dbReference type="CDD" id="cd17546">
    <property type="entry name" value="REC_hyHK_CKI1_RcsC-like"/>
    <property type="match status" value="1"/>
</dbReference>
<dbReference type="InterPro" id="IPR050236">
    <property type="entry name" value="Ser_Thr_kinase_AGC"/>
</dbReference>
<dbReference type="GO" id="GO:0005737">
    <property type="term" value="C:cytoplasm"/>
    <property type="evidence" value="ECO:0007669"/>
    <property type="project" value="TreeGrafter"/>
</dbReference>
<dbReference type="PROSITE" id="PS50011">
    <property type="entry name" value="PROTEIN_KINASE_DOM"/>
    <property type="match status" value="1"/>
</dbReference>
<dbReference type="SUPFAM" id="SSF56112">
    <property type="entry name" value="Protein kinase-like (PK-like)"/>
    <property type="match status" value="1"/>
</dbReference>
<dbReference type="InterPro" id="IPR011006">
    <property type="entry name" value="CheY-like_superfamily"/>
</dbReference>
<dbReference type="Gene3D" id="3.40.50.2300">
    <property type="match status" value="1"/>
</dbReference>
<dbReference type="OrthoDB" id="162894at2759"/>
<evidence type="ECO:0000259" key="12">
    <source>
        <dbReference type="PROSITE" id="PS50011"/>
    </source>
</evidence>
<dbReference type="Pfam" id="PF00069">
    <property type="entry name" value="Pkinase"/>
    <property type="match status" value="2"/>
</dbReference>
<keyword evidence="2" id="KW-0723">Serine/threonine-protein kinase</keyword>
<evidence type="ECO:0000259" key="13">
    <source>
        <dbReference type="PROSITE" id="PS50110"/>
    </source>
</evidence>
<reference evidence="15 16" key="1">
    <citation type="journal article" date="2013" name="Curr. Biol.">
        <title>Shared signatures of parasitism and phylogenomics unite Cryptomycota and microsporidia.</title>
        <authorList>
            <person name="James T.Y."/>
            <person name="Pelin A."/>
            <person name="Bonen L."/>
            <person name="Ahrendt S."/>
            <person name="Sain D."/>
            <person name="Corradi N."/>
            <person name="Stajich J.E."/>
        </authorList>
    </citation>
    <scope>NUCLEOTIDE SEQUENCE [LARGE SCALE GENOMIC DNA]</scope>
    <source>
        <strain evidence="15 16">CSF55</strain>
    </source>
</reference>